<dbReference type="Proteomes" id="UP001197247">
    <property type="component" value="Unassembled WGS sequence"/>
</dbReference>
<proteinExistence type="predicted"/>
<organism evidence="1 2">
    <name type="scientific">Kineosporia corallincola</name>
    <dbReference type="NCBI Taxonomy" id="2835133"/>
    <lineage>
        <taxon>Bacteria</taxon>
        <taxon>Bacillati</taxon>
        <taxon>Actinomycetota</taxon>
        <taxon>Actinomycetes</taxon>
        <taxon>Kineosporiales</taxon>
        <taxon>Kineosporiaceae</taxon>
        <taxon>Kineosporia</taxon>
    </lineage>
</organism>
<reference evidence="1 2" key="1">
    <citation type="submission" date="2021-05" db="EMBL/GenBank/DDBJ databases">
        <title>Kineosporia and Streptomyces sp. nov. two new marine actinobacteria isolated from Coral.</title>
        <authorList>
            <person name="Buangrab K."/>
            <person name="Sutthacheep M."/>
            <person name="Yeemin T."/>
            <person name="Harunari E."/>
            <person name="Igarashi Y."/>
            <person name="Kanchanasin P."/>
            <person name="Tanasupawat S."/>
            <person name="Phongsopitanun W."/>
        </authorList>
    </citation>
    <scope>NUCLEOTIDE SEQUENCE [LARGE SCALE GENOMIC DNA]</scope>
    <source>
        <strain evidence="1 2">J2-2</strain>
    </source>
</reference>
<name>A0ABS5TMS6_9ACTN</name>
<dbReference type="RefSeq" id="WP_214158770.1">
    <property type="nucleotide sequence ID" value="NZ_JAHBAY010000012.1"/>
</dbReference>
<evidence type="ECO:0000313" key="2">
    <source>
        <dbReference type="Proteomes" id="UP001197247"/>
    </source>
</evidence>
<evidence type="ECO:0000313" key="1">
    <source>
        <dbReference type="EMBL" id="MBT0772315.1"/>
    </source>
</evidence>
<accession>A0ABS5TMS6</accession>
<protein>
    <submittedName>
        <fullName evidence="1">Uncharacterized protein</fullName>
    </submittedName>
</protein>
<comment type="caution">
    <text evidence="1">The sequence shown here is derived from an EMBL/GenBank/DDBJ whole genome shotgun (WGS) entry which is preliminary data.</text>
</comment>
<gene>
    <name evidence="1" type="ORF">KIH74_25445</name>
</gene>
<sequence length="154" mass="17062">MTQNTIPTQRPHPNETEPELIWFNEGDMTGWPLGDEVEIDGTVRSERFTVADACHLLKTFAGVMTAVPVAADRIKVIYETGHIRTWVGFPHTPNDITTTDVEALRSHGLRNLTAVQENALIEWLFTQADQAGGRVQELRASALLVAMVTPSRNA</sequence>
<dbReference type="EMBL" id="JAHBAY010000012">
    <property type="protein sequence ID" value="MBT0772315.1"/>
    <property type="molecule type" value="Genomic_DNA"/>
</dbReference>
<keyword evidence="2" id="KW-1185">Reference proteome</keyword>